<reference evidence="1" key="1">
    <citation type="journal article" date="2014" name="Nat. Commun.">
        <title>The tobacco genome sequence and its comparison with those of tomato and potato.</title>
        <authorList>
            <person name="Sierro N."/>
            <person name="Battey J.N."/>
            <person name="Ouadi S."/>
            <person name="Bakaher N."/>
            <person name="Bovet L."/>
            <person name="Willig A."/>
            <person name="Goepfert S."/>
            <person name="Peitsch M.C."/>
            <person name="Ivanov N.V."/>
        </authorList>
    </citation>
    <scope>NUCLEOTIDE SEQUENCE [LARGE SCALE GENOMIC DNA]</scope>
</reference>
<organism evidence="1 2">
    <name type="scientific">Nicotiana tabacum</name>
    <name type="common">Common tobacco</name>
    <dbReference type="NCBI Taxonomy" id="4097"/>
    <lineage>
        <taxon>Eukaryota</taxon>
        <taxon>Viridiplantae</taxon>
        <taxon>Streptophyta</taxon>
        <taxon>Embryophyta</taxon>
        <taxon>Tracheophyta</taxon>
        <taxon>Spermatophyta</taxon>
        <taxon>Magnoliopsida</taxon>
        <taxon>eudicotyledons</taxon>
        <taxon>Gunneridae</taxon>
        <taxon>Pentapetalae</taxon>
        <taxon>asterids</taxon>
        <taxon>lamiids</taxon>
        <taxon>Solanales</taxon>
        <taxon>Solanaceae</taxon>
        <taxon>Nicotianoideae</taxon>
        <taxon>Nicotianeae</taxon>
        <taxon>Nicotiana</taxon>
    </lineage>
</organism>
<evidence type="ECO:0000313" key="2">
    <source>
        <dbReference type="RefSeq" id="XP_075089753.1"/>
    </source>
</evidence>
<dbReference type="RefSeq" id="XP_075089753.1">
    <property type="nucleotide sequence ID" value="XM_075233652.1"/>
</dbReference>
<gene>
    <name evidence="2" type="primary">LOC142161792</name>
</gene>
<sequence>MLLLSNFTSSCFTLFLSDLPVELFFLYSQFSCFFSDLTIHGITQHQGSVTGHMDIPKGDKLVLRGLKFHGYHGVKPEETKLGQKFLVDVDAWMDLRPAGKSDCLSDTLSYTDIYKIVKEVVEGPPRKLLEKVAELIASTTLDKYPQVSAVRVQVGKPHVAVQGSVDYLGVEIIRHRGLDG</sequence>
<evidence type="ECO:0000313" key="1">
    <source>
        <dbReference type="Proteomes" id="UP000790787"/>
    </source>
</evidence>
<accession>A0AC58SXQ4</accession>
<keyword evidence="1" id="KW-1185">Reference proteome</keyword>
<proteinExistence type="predicted"/>
<reference evidence="2" key="2">
    <citation type="submission" date="2025-08" db="UniProtKB">
        <authorList>
            <consortium name="RefSeq"/>
        </authorList>
    </citation>
    <scope>IDENTIFICATION</scope>
    <source>
        <tissue evidence="2">Leaf</tissue>
    </source>
</reference>
<protein>
    <submittedName>
        <fullName evidence="2">Dihydroneopterin aldolase 2-like isoform X1</fullName>
    </submittedName>
</protein>
<name>A0AC58SXQ4_TOBAC</name>
<dbReference type="Proteomes" id="UP000790787">
    <property type="component" value="Chromosome 16"/>
</dbReference>